<comment type="subcellular location">
    <subcellularLocation>
        <location evidence="1">Cell membrane</location>
    </subcellularLocation>
</comment>
<feature type="region of interest" description="Disordered" evidence="3">
    <location>
        <begin position="298"/>
        <end position="340"/>
    </location>
</feature>
<dbReference type="InterPro" id="IPR000719">
    <property type="entry name" value="Prot_kinase_dom"/>
</dbReference>
<dbReference type="Pfam" id="PF07714">
    <property type="entry name" value="PK_Tyr_Ser-Thr"/>
    <property type="match status" value="1"/>
</dbReference>
<gene>
    <name evidence="5" type="ORF">LWI29_003313</name>
</gene>
<keyword evidence="6" id="KW-1185">Reference proteome</keyword>
<dbReference type="Gene3D" id="3.30.200.20">
    <property type="entry name" value="Phosphorylase Kinase, domain 1"/>
    <property type="match status" value="1"/>
</dbReference>
<feature type="domain" description="Protein kinase" evidence="4">
    <location>
        <begin position="6"/>
        <end position="301"/>
    </location>
</feature>
<reference evidence="5" key="1">
    <citation type="journal article" date="2022" name="Plant J.">
        <title>Strategies of tolerance reflected in two North American maple genomes.</title>
        <authorList>
            <person name="McEvoy S.L."/>
            <person name="Sezen U.U."/>
            <person name="Trouern-Trend A."/>
            <person name="McMahon S.M."/>
            <person name="Schaberg P.G."/>
            <person name="Yang J."/>
            <person name="Wegrzyn J.L."/>
            <person name="Swenson N.G."/>
        </authorList>
    </citation>
    <scope>NUCLEOTIDE SEQUENCE</scope>
    <source>
        <strain evidence="5">NS2018</strain>
    </source>
</reference>
<dbReference type="GO" id="GO:0005524">
    <property type="term" value="F:ATP binding"/>
    <property type="evidence" value="ECO:0007669"/>
    <property type="project" value="InterPro"/>
</dbReference>
<keyword evidence="2" id="KW-1003">Cell membrane</keyword>
<dbReference type="AlphaFoldDB" id="A0AA39T296"/>
<dbReference type="FunFam" id="1.10.510.10:FF:000095">
    <property type="entry name" value="protein STRUBBELIG-RECEPTOR FAMILY 8"/>
    <property type="match status" value="1"/>
</dbReference>
<protein>
    <recommendedName>
        <fullName evidence="4">Protein kinase domain-containing protein</fullName>
    </recommendedName>
</protein>
<dbReference type="PROSITE" id="PS50011">
    <property type="entry name" value="PROTEIN_KINASE_DOM"/>
    <property type="match status" value="1"/>
</dbReference>
<feature type="compositionally biased region" description="Polar residues" evidence="3">
    <location>
        <begin position="305"/>
        <end position="317"/>
    </location>
</feature>
<dbReference type="GO" id="GO:0004672">
    <property type="term" value="F:protein kinase activity"/>
    <property type="evidence" value="ECO:0007669"/>
    <property type="project" value="InterPro"/>
</dbReference>
<dbReference type="Proteomes" id="UP001168877">
    <property type="component" value="Unassembled WGS sequence"/>
</dbReference>
<keyword evidence="2" id="KW-0472">Membrane</keyword>
<accession>A0AA39T296</accession>
<evidence type="ECO:0000259" key="4">
    <source>
        <dbReference type="PROSITE" id="PS50011"/>
    </source>
</evidence>
<evidence type="ECO:0000313" key="5">
    <source>
        <dbReference type="EMBL" id="KAK0603276.1"/>
    </source>
</evidence>
<organism evidence="5 6">
    <name type="scientific">Acer saccharum</name>
    <name type="common">Sugar maple</name>
    <dbReference type="NCBI Taxonomy" id="4024"/>
    <lineage>
        <taxon>Eukaryota</taxon>
        <taxon>Viridiplantae</taxon>
        <taxon>Streptophyta</taxon>
        <taxon>Embryophyta</taxon>
        <taxon>Tracheophyta</taxon>
        <taxon>Spermatophyta</taxon>
        <taxon>Magnoliopsida</taxon>
        <taxon>eudicotyledons</taxon>
        <taxon>Gunneridae</taxon>
        <taxon>Pentapetalae</taxon>
        <taxon>rosids</taxon>
        <taxon>malvids</taxon>
        <taxon>Sapindales</taxon>
        <taxon>Sapindaceae</taxon>
        <taxon>Hippocastanoideae</taxon>
        <taxon>Acereae</taxon>
        <taxon>Acer</taxon>
    </lineage>
</organism>
<dbReference type="InterPro" id="IPR050823">
    <property type="entry name" value="Plant_Ser_Thr_Prot_Kinase"/>
</dbReference>
<dbReference type="Gene3D" id="1.10.510.10">
    <property type="entry name" value="Transferase(Phosphotransferase) domain 1"/>
    <property type="match status" value="1"/>
</dbReference>
<reference evidence="5" key="2">
    <citation type="submission" date="2023-06" db="EMBL/GenBank/DDBJ databases">
        <authorList>
            <person name="Swenson N.G."/>
            <person name="Wegrzyn J.L."/>
            <person name="Mcevoy S.L."/>
        </authorList>
    </citation>
    <scope>NUCLEOTIDE SEQUENCE</scope>
    <source>
        <strain evidence="5">NS2018</strain>
        <tissue evidence="5">Leaf</tissue>
    </source>
</reference>
<evidence type="ECO:0000313" key="6">
    <source>
        <dbReference type="Proteomes" id="UP001168877"/>
    </source>
</evidence>
<evidence type="ECO:0000256" key="2">
    <source>
        <dbReference type="ARBA" id="ARBA00022475"/>
    </source>
</evidence>
<dbReference type="SUPFAM" id="SSF56112">
    <property type="entry name" value="Protein kinase-like (PK-like)"/>
    <property type="match status" value="1"/>
</dbReference>
<dbReference type="InterPro" id="IPR011009">
    <property type="entry name" value="Kinase-like_dom_sf"/>
</dbReference>
<evidence type="ECO:0000256" key="3">
    <source>
        <dbReference type="SAM" id="MobiDB-lite"/>
    </source>
</evidence>
<dbReference type="GO" id="GO:0005886">
    <property type="term" value="C:plasma membrane"/>
    <property type="evidence" value="ECO:0007669"/>
    <property type="project" value="UniProtKB-SubCell"/>
</dbReference>
<name>A0AA39T296_ACESA</name>
<dbReference type="PANTHER" id="PTHR45621">
    <property type="entry name" value="OS01G0588500 PROTEIN-RELATED"/>
    <property type="match status" value="1"/>
</dbReference>
<dbReference type="InterPro" id="IPR001245">
    <property type="entry name" value="Ser-Thr/Tyr_kinase_cat_dom"/>
</dbReference>
<proteinExistence type="predicted"/>
<sequence>MATGNFSSDAWLGDGDSCKVYKGWMDEKTLAPSKSGDGMVVAITEYPNTEPHFELWQSNVNFLGRHYHPNLIELLGYCWEDEKLLLVYEFMQKGGLHAHLFRRGCAIEPLSWDIRLKIAIGAARGLAFLHTLEKKVIFRDFKTNNILLDENYNAKLSNFSLARLGPSSEEASVSTVIAGTFGYIAPECITTGELYLKSDVYGFGVVLLELLMGLRVTDQEHPCGEQNLVDWLKQILSQETKLKTIMDAQMEGQYPSEAALQAAQLSLRCLELDPLSRPSMKEVMEVLKEIEALASHLHEEVPASRGTSPSRASGNTSEESKRNETGGSTVGETAAIPQGDERVREPFNVVAFELPTPAEPTLIPSSATGGLGLDIGLGQFMELVLTETNEERTQRSEVRNEANSHRRRRHLQLVAVVVVVCLQLIDAQLMSSSSSAPVPPIVVQLIGLQFKKKKKKKIEKIRTIKWERMRGDNLFNTEKKNEKMRSIEWERMRGEKLWKWNAAGGVVA</sequence>
<dbReference type="EMBL" id="JAUESC010000002">
    <property type="protein sequence ID" value="KAK0603276.1"/>
    <property type="molecule type" value="Genomic_DNA"/>
</dbReference>
<comment type="caution">
    <text evidence="5">The sequence shown here is derived from an EMBL/GenBank/DDBJ whole genome shotgun (WGS) entry which is preliminary data.</text>
</comment>
<evidence type="ECO:0000256" key="1">
    <source>
        <dbReference type="ARBA" id="ARBA00004236"/>
    </source>
</evidence>